<dbReference type="GO" id="GO:0071966">
    <property type="term" value="P:fungal-type cell wall polysaccharide metabolic process"/>
    <property type="evidence" value="ECO:0007669"/>
    <property type="project" value="TreeGrafter"/>
</dbReference>
<comment type="caution">
    <text evidence="4">The sequence shown here is derived from an EMBL/GenBank/DDBJ whole genome shotgun (WGS) entry which is preliminary data.</text>
</comment>
<feature type="region of interest" description="Disordered" evidence="1">
    <location>
        <begin position="59"/>
        <end position="116"/>
    </location>
</feature>
<dbReference type="PANTHER" id="PTHR34154:SF10">
    <property type="entry name" value="ASL1-LIKE GLYCOSYL HYDROLASE CATALYTIC DOMAIN-CONTAINING PROTEIN"/>
    <property type="match status" value="1"/>
</dbReference>
<keyword evidence="2" id="KW-0732">Signal</keyword>
<dbReference type="InterPro" id="IPR053183">
    <property type="entry name" value="ASL1"/>
</dbReference>
<sequence length="422" mass="44323">MLTNHIAVLLGAAALIGDATALNIHRQEHGHGHVNKLERKQDVVVWETTVETIYVTDKTFPAPTPVDDGSDPVDYQQPAPAAAQPTPVDSQPKPAAAQPNPVAAQPAPAAAQPKPVAAQPNPVAAAAFNVKNDAVAAVAAALPTPLLQVAGGVTGGVSVGASIGTSSKGTSSKGPGFSSKRGLAYNDAALANMVGASGKNGVCGWAYNWGQYPGNLNSQYEFIPTLWGRGPHNQNNDFFNSWPSSASKAVSNGAKALFSFNEPDNKGQANMDPATAATLHTQQMNPYSGKTLIGAPSVSNSNLQGEGLDWLTAWIKQCKTKGCIWDFCNIHWYSPVDAIDTLYDHIAQAHKICEGKPIWLTEFAPVGASDAQAADFLAKVIPKLEAIDYLHAYSYFMVGSGSLQMLSSGSTLNSIGNKYVSM</sequence>
<feature type="chain" id="PRO_5040382010" description="Asl1-like glycosyl hydrolase catalytic domain-containing protein" evidence="2">
    <location>
        <begin position="22"/>
        <end position="422"/>
    </location>
</feature>
<feature type="signal peptide" evidence="2">
    <location>
        <begin position="1"/>
        <end position="21"/>
    </location>
</feature>
<dbReference type="OrthoDB" id="43654at2759"/>
<evidence type="ECO:0000313" key="4">
    <source>
        <dbReference type="EMBL" id="KAG5991683.1"/>
    </source>
</evidence>
<evidence type="ECO:0000313" key="5">
    <source>
        <dbReference type="Proteomes" id="UP000748025"/>
    </source>
</evidence>
<keyword evidence="5" id="KW-1185">Reference proteome</keyword>
<gene>
    <name evidence="4" type="ORF">E4U43_003967</name>
</gene>
<feature type="compositionally biased region" description="Low complexity" evidence="1">
    <location>
        <begin position="76"/>
        <end position="116"/>
    </location>
</feature>
<dbReference type="Proteomes" id="UP000748025">
    <property type="component" value="Unassembled WGS sequence"/>
</dbReference>
<evidence type="ECO:0000259" key="3">
    <source>
        <dbReference type="Pfam" id="PF11790"/>
    </source>
</evidence>
<organism evidence="4 5">
    <name type="scientific">Claviceps pusilla</name>
    <dbReference type="NCBI Taxonomy" id="123648"/>
    <lineage>
        <taxon>Eukaryota</taxon>
        <taxon>Fungi</taxon>
        <taxon>Dikarya</taxon>
        <taxon>Ascomycota</taxon>
        <taxon>Pezizomycotina</taxon>
        <taxon>Sordariomycetes</taxon>
        <taxon>Hypocreomycetidae</taxon>
        <taxon>Hypocreales</taxon>
        <taxon>Clavicipitaceae</taxon>
        <taxon>Claviceps</taxon>
    </lineage>
</organism>
<dbReference type="InterPro" id="IPR017853">
    <property type="entry name" value="GH"/>
</dbReference>
<reference evidence="4" key="1">
    <citation type="journal article" date="2020" name="bioRxiv">
        <title>Whole genome comparisons of ergot fungi reveals the divergence and evolution of species within the genus Claviceps are the result of varying mechanisms driving genome evolution and host range expansion.</title>
        <authorList>
            <person name="Wyka S.A."/>
            <person name="Mondo S.J."/>
            <person name="Liu M."/>
            <person name="Dettman J."/>
            <person name="Nalam V."/>
            <person name="Broders K.D."/>
        </authorList>
    </citation>
    <scope>NUCLEOTIDE SEQUENCE</scope>
    <source>
        <strain evidence="4">CCC 602</strain>
    </source>
</reference>
<proteinExistence type="predicted"/>
<dbReference type="InterPro" id="IPR024655">
    <property type="entry name" value="Asl1_glyco_hydro_catalytic"/>
</dbReference>
<evidence type="ECO:0000256" key="1">
    <source>
        <dbReference type="SAM" id="MobiDB-lite"/>
    </source>
</evidence>
<dbReference type="PANTHER" id="PTHR34154">
    <property type="entry name" value="ALKALI-SENSITIVE LINKAGE PROTEIN 1"/>
    <property type="match status" value="1"/>
</dbReference>
<protein>
    <recommendedName>
        <fullName evidence="3">Asl1-like glycosyl hydrolase catalytic domain-containing protein</fullName>
    </recommendedName>
</protein>
<dbReference type="AlphaFoldDB" id="A0A9P7N659"/>
<dbReference type="EMBL" id="SRPW01002600">
    <property type="protein sequence ID" value="KAG5991683.1"/>
    <property type="molecule type" value="Genomic_DNA"/>
</dbReference>
<evidence type="ECO:0000256" key="2">
    <source>
        <dbReference type="SAM" id="SignalP"/>
    </source>
</evidence>
<dbReference type="Pfam" id="PF11790">
    <property type="entry name" value="Glyco_hydro_cc"/>
    <property type="match status" value="1"/>
</dbReference>
<accession>A0A9P7N659</accession>
<name>A0A9P7N659_9HYPO</name>
<dbReference type="SUPFAM" id="SSF51445">
    <property type="entry name" value="(Trans)glycosidases"/>
    <property type="match status" value="1"/>
</dbReference>
<dbReference type="GO" id="GO:0009277">
    <property type="term" value="C:fungal-type cell wall"/>
    <property type="evidence" value="ECO:0007669"/>
    <property type="project" value="TreeGrafter"/>
</dbReference>
<feature type="domain" description="Asl1-like glycosyl hydrolase catalytic" evidence="3">
    <location>
        <begin position="182"/>
        <end position="419"/>
    </location>
</feature>
<dbReference type="Gene3D" id="3.20.20.80">
    <property type="entry name" value="Glycosidases"/>
    <property type="match status" value="1"/>
</dbReference>